<proteinExistence type="predicted"/>
<sequence>MALFNEEFREKVKDFFSVADSHMLNKLKRGIVVDENDCTSQFTSAVREQFPNHFPITIKAYSQKLPATIEQEWGVDGVILLVDHELNQGKICLFEAKIDRRNWDYIQKNSSPPVSHFSTQLKRQKVPHARGFIVWEQFYTASQANSLCFMHNVAIEHKGEPTYDTIWRDADISAACELQRGKGLPVNVGEIIQLACECTVGTPFSIDDVAVHLRQIPPVASALLIEKQAPELNDTLDEELKRVFSEKREMKPRRRFS</sequence>
<evidence type="ECO:0000313" key="2">
    <source>
        <dbReference type="EMBL" id="ECR3728501.1"/>
    </source>
</evidence>
<protein>
    <recommendedName>
        <fullName evidence="3">Restriction endonuclease</fullName>
    </recommendedName>
</protein>
<dbReference type="EMBL" id="AACUVM010000011">
    <property type="protein sequence ID" value="EAM4147253.1"/>
    <property type="molecule type" value="Genomic_DNA"/>
</dbReference>
<organism evidence="1">
    <name type="scientific">Salmonella enterica</name>
    <name type="common">Salmonella choleraesuis</name>
    <dbReference type="NCBI Taxonomy" id="28901"/>
    <lineage>
        <taxon>Bacteria</taxon>
        <taxon>Pseudomonadati</taxon>
        <taxon>Pseudomonadota</taxon>
        <taxon>Gammaproteobacteria</taxon>
        <taxon>Enterobacterales</taxon>
        <taxon>Enterobacteriaceae</taxon>
        <taxon>Salmonella</taxon>
    </lineage>
</organism>
<reference evidence="1" key="1">
    <citation type="submission" date="2018-10" db="EMBL/GenBank/DDBJ databases">
        <authorList>
            <consortium name="PulseNet: The National Subtyping Network for Foodborne Disease Surveillance"/>
            <person name="Tarr C.L."/>
            <person name="Trees E."/>
            <person name="Katz L.S."/>
            <person name="Carleton-Romer H.A."/>
            <person name="Stroika S."/>
            <person name="Kucerova Z."/>
            <person name="Roache K.F."/>
            <person name="Sabol A.L."/>
            <person name="Besser J."/>
            <person name="Gerner-Smidt P."/>
        </authorList>
    </citation>
    <scope>NUCLEOTIDE SEQUENCE</scope>
    <source>
        <strain evidence="1">PNUSAS055629</strain>
        <strain evidence="2">PNUSAS095702</strain>
    </source>
</reference>
<gene>
    <name evidence="1" type="ORF">EAA72_12950</name>
    <name evidence="2" type="ORF">F1A13_11910</name>
</gene>
<evidence type="ECO:0000313" key="1">
    <source>
        <dbReference type="EMBL" id="EAM4147253.1"/>
    </source>
</evidence>
<accession>A0A623NBM0</accession>
<dbReference type="EMBL" id="AAKFYE010000004">
    <property type="protein sequence ID" value="ECR3728501.1"/>
    <property type="molecule type" value="Genomic_DNA"/>
</dbReference>
<comment type="caution">
    <text evidence="1">The sequence shown here is derived from an EMBL/GenBank/DDBJ whole genome shotgun (WGS) entry which is preliminary data.</text>
</comment>
<dbReference type="AlphaFoldDB" id="A0A623NBM0"/>
<name>A0A623NBM0_SALER</name>
<evidence type="ECO:0008006" key="3">
    <source>
        <dbReference type="Google" id="ProtNLM"/>
    </source>
</evidence>